<dbReference type="RefSeq" id="YP_008145419.1">
    <property type="nucleotide sequence ID" value="NC_021637.1"/>
</dbReference>
<keyword evidence="12" id="KW-0175">Coiled coil</keyword>
<keyword evidence="5 10" id="KW-0067">ATP-binding</keyword>
<dbReference type="NCBIfam" id="TIGR00963">
    <property type="entry name" value="secA"/>
    <property type="match status" value="1"/>
</dbReference>
<evidence type="ECO:0000256" key="11">
    <source>
        <dbReference type="RuleBase" id="RU003874"/>
    </source>
</evidence>
<evidence type="ECO:0000256" key="6">
    <source>
        <dbReference type="ARBA" id="ARBA00022927"/>
    </source>
</evidence>
<dbReference type="HAMAP" id="MF_01382">
    <property type="entry name" value="SecA"/>
    <property type="match status" value="1"/>
</dbReference>
<dbReference type="EC" id="7.4.2.8" evidence="10"/>
<feature type="coiled-coil region" evidence="12">
    <location>
        <begin position="10"/>
        <end position="37"/>
    </location>
</feature>
<dbReference type="GO" id="GO:0065002">
    <property type="term" value="P:intracellular protein transmembrane transport"/>
    <property type="evidence" value="ECO:0007669"/>
    <property type="project" value="UniProtKB-UniRule"/>
</dbReference>
<dbReference type="GO" id="GO:0008564">
    <property type="term" value="F:protein-exporting ATPase activity"/>
    <property type="evidence" value="ECO:0007669"/>
    <property type="project" value="UniProtKB-EC"/>
</dbReference>
<dbReference type="SUPFAM" id="SSF52540">
    <property type="entry name" value="P-loop containing nucleoside triphosphate hydrolases"/>
    <property type="match status" value="2"/>
</dbReference>
<dbReference type="InterPro" id="IPR011130">
    <property type="entry name" value="SecA_preprotein_X-link_dom"/>
</dbReference>
<feature type="binding site" evidence="10">
    <location>
        <position position="84"/>
    </location>
    <ligand>
        <name>ATP</name>
        <dbReference type="ChEBI" id="CHEBI:30616"/>
    </ligand>
</feature>
<comment type="catalytic activity">
    <reaction evidence="10">
        <text>ATP + H2O + cellular proteinSide 1 = ADP + phosphate + cellular proteinSide 2.</text>
        <dbReference type="EC" id="7.4.2.8"/>
    </reaction>
</comment>
<dbReference type="PANTHER" id="PTHR30612:SF0">
    <property type="entry name" value="CHLOROPLAST PROTEIN-TRANSPORTING ATPASE"/>
    <property type="match status" value="1"/>
</dbReference>
<dbReference type="InterPro" id="IPR020937">
    <property type="entry name" value="SecA_CS"/>
</dbReference>
<dbReference type="Pfam" id="PF21090">
    <property type="entry name" value="P-loop_SecA"/>
    <property type="match status" value="1"/>
</dbReference>
<comment type="subcellular location">
    <subcellularLocation>
        <location evidence="1">Membrane</location>
        <topology evidence="1">Peripheral membrane protein</topology>
    </subcellularLocation>
    <subcellularLocation>
        <location evidence="10">Plastid</location>
        <location evidence="10">Chloroplast stroma</location>
    </subcellularLocation>
    <subcellularLocation>
        <location evidence="10">Plastid</location>
        <location evidence="10">Chloroplast thylakoid membrane</location>
        <topology evidence="10">Peripheral membrane protein</topology>
    </subcellularLocation>
    <text evidence="10">A minor fraction is associated with the chloroplast thylakoid membrane.</text>
</comment>
<keyword evidence="15" id="KW-0150">Chloroplast</keyword>
<accession>R9ZRY2</accession>
<dbReference type="Gene3D" id="3.40.50.300">
    <property type="entry name" value="P-loop containing nucleotide triphosphate hydrolases"/>
    <property type="match status" value="2"/>
</dbReference>
<dbReference type="InterPro" id="IPR011115">
    <property type="entry name" value="SecA_DEAD"/>
</dbReference>
<gene>
    <name evidence="10 15" type="primary">secA</name>
</gene>
<dbReference type="EMBL" id="KC900889">
    <property type="protein sequence ID" value="AGO44881.1"/>
    <property type="molecule type" value="Genomic_DNA"/>
</dbReference>
<dbReference type="InterPro" id="IPR011116">
    <property type="entry name" value="SecA_Wing/Scaffold"/>
</dbReference>
<protein>
    <recommendedName>
        <fullName evidence="10 11">Protein translocase subunit SecA</fullName>
        <ecNumber evidence="10">7.4.2.8</ecNumber>
    </recommendedName>
</protein>
<dbReference type="InterPro" id="IPR014018">
    <property type="entry name" value="SecA_motor_DEAD"/>
</dbReference>
<keyword evidence="3 10" id="KW-0813">Transport</keyword>
<dbReference type="AlphaFoldDB" id="R9ZRY2"/>
<organism evidence="15">
    <name type="scientific">Phaeocystis globosa</name>
    <dbReference type="NCBI Taxonomy" id="33658"/>
    <lineage>
        <taxon>Eukaryota</taxon>
        <taxon>Haptista</taxon>
        <taxon>Haptophyta</taxon>
        <taxon>Prymnesiophyceae</taxon>
        <taxon>Phaeocystales</taxon>
        <taxon>Phaeocystaceae</taxon>
        <taxon>Phaeocystis</taxon>
    </lineage>
</organism>
<dbReference type="GO" id="GO:0017038">
    <property type="term" value="P:protein import"/>
    <property type="evidence" value="ECO:0007669"/>
    <property type="project" value="InterPro"/>
</dbReference>
<evidence type="ECO:0000256" key="8">
    <source>
        <dbReference type="ARBA" id="ARBA00023010"/>
    </source>
</evidence>
<dbReference type="NCBIfam" id="NF009538">
    <property type="entry name" value="PRK12904.1"/>
    <property type="match status" value="1"/>
</dbReference>
<evidence type="ECO:0000256" key="1">
    <source>
        <dbReference type="ARBA" id="ARBA00004170"/>
    </source>
</evidence>
<evidence type="ECO:0000256" key="3">
    <source>
        <dbReference type="ARBA" id="ARBA00022448"/>
    </source>
</evidence>
<evidence type="ECO:0000256" key="5">
    <source>
        <dbReference type="ARBA" id="ARBA00022840"/>
    </source>
</evidence>
<proteinExistence type="inferred from homology"/>
<keyword evidence="7 10" id="KW-1278">Translocase</keyword>
<evidence type="ECO:0000256" key="12">
    <source>
        <dbReference type="SAM" id="Coils"/>
    </source>
</evidence>
<keyword evidence="9 10" id="KW-0472">Membrane</keyword>
<dbReference type="GO" id="GO:0009570">
    <property type="term" value="C:chloroplast stroma"/>
    <property type="evidence" value="ECO:0007669"/>
    <property type="project" value="UniProtKB-SubCell"/>
</dbReference>
<dbReference type="GO" id="GO:0006605">
    <property type="term" value="P:protein targeting"/>
    <property type="evidence" value="ECO:0007669"/>
    <property type="project" value="UniProtKB-UniRule"/>
</dbReference>
<dbReference type="CDD" id="cd18803">
    <property type="entry name" value="SF2_C_secA"/>
    <property type="match status" value="1"/>
</dbReference>
<dbReference type="SUPFAM" id="SSF81886">
    <property type="entry name" value="Helical scaffold and wing domains of SecA"/>
    <property type="match status" value="1"/>
</dbReference>
<comment type="function">
    <text evidence="10">Has a central role in coupling the hydrolysis of ATP to the transfer of proteins across the thylakoid membrane.</text>
</comment>
<dbReference type="Pfam" id="PF01043">
    <property type="entry name" value="SecA_PP_bind"/>
    <property type="match status" value="1"/>
</dbReference>
<dbReference type="CDD" id="cd17928">
    <property type="entry name" value="DEXDc_SecA"/>
    <property type="match status" value="1"/>
</dbReference>
<dbReference type="PROSITE" id="PS51192">
    <property type="entry name" value="HELICASE_ATP_BIND_1"/>
    <property type="match status" value="1"/>
</dbReference>
<dbReference type="SUPFAM" id="SSF81767">
    <property type="entry name" value="Pre-protein crosslinking domain of SecA"/>
    <property type="match status" value="1"/>
</dbReference>
<dbReference type="InterPro" id="IPR027417">
    <property type="entry name" value="P-loop_NTPase"/>
</dbReference>
<evidence type="ECO:0000256" key="7">
    <source>
        <dbReference type="ARBA" id="ARBA00022967"/>
    </source>
</evidence>
<dbReference type="InterPro" id="IPR044722">
    <property type="entry name" value="SecA_SF2_C"/>
</dbReference>
<dbReference type="GO" id="GO:0009535">
    <property type="term" value="C:chloroplast thylakoid membrane"/>
    <property type="evidence" value="ECO:0007669"/>
    <property type="project" value="UniProtKB-SubCell"/>
</dbReference>
<sequence length="880" mass="101074">MFETFFQDSTKRALTKYDQLVNQINAIEKEFTNLTDTQLREYTTQLKVDLCNSVKSNDQITTEAFALVREATRRVLGLRHFDVQLVGGLILNEGKIAEMKTGEGKTLVALLPTFLNALYGEGVHVVTVNDYLARRDAESVGQVHTFLGLSVGLIQEDMEFEERKKNYACDVTYVTNNELGFDYLRDNMAFTVDEIVQRPFFYCVVDEVDAILIDEARTPLIISGPSKAPTQKYLRTTKLVDTLRKDIHYSVDEKNQNATLLEEGLAFCEQALGTSDLYNVEDPWIPYILNSVKAKELFVRNTHYIANEENEIIIVDEFTGRTMVGRRWSDGLHQAVEAKEGLPIQDESQTLASITYQNLFLLYSKLSGMTGTAKTEEVEFEKIYNLQVIPVPTNRSIQRKDFPDLIYKNQYLKWQAIANECLEMYNLGRPVLVGTTTIEKSELLAALLTEYQLPYRLLNARPENIESESEIIAQAGCKNAITIATNMAGRGTDIVLGGNPKSRTLSRFQKFISYSKSLTVVDQVDLSSDELSTLSKLFKDIQFPDYIYTYAQALEYLESNSDLPVQLSEELKSNYLRLSESDQNIAVADRSTVQNLGGLHVIGTERHESRRIDNQLRGRSGRQGDPGSSRFFLSLEDKLLRIFGGDKISGLMQNMGLQESVPIQSQFLNQSLESAQKKVEAYYFDIRKKLFEYDQALNTQRNGVYIERRRILEIDSLRDWIIEYAERSLYDVVFFMGITQNGLLKTSILQKVQNLLGTPFLFQPKQLDSQEEVRFISYLQQQFQISYDLKEAEMKLIEPGLLRELERSFLLQQIDFSWKEHLQKISALRDAVGWRAYGQKDPLTEYKQEAYNFFVIMLTRIRHRVVYFVLRSRIIIDVKN</sequence>
<evidence type="ECO:0000259" key="13">
    <source>
        <dbReference type="PROSITE" id="PS51192"/>
    </source>
</evidence>
<evidence type="ECO:0000256" key="9">
    <source>
        <dbReference type="ARBA" id="ARBA00023136"/>
    </source>
</evidence>
<dbReference type="GeneID" id="16028655"/>
<dbReference type="SMART" id="SM00957">
    <property type="entry name" value="SecA_DEAD"/>
    <property type="match status" value="1"/>
</dbReference>
<feature type="domain" description="Helicase ATP-binding" evidence="13">
    <location>
        <begin position="86"/>
        <end position="244"/>
    </location>
</feature>
<dbReference type="FunFam" id="3.90.1440.10:FF:000003">
    <property type="entry name" value="Preprotein translocase SecA subunit"/>
    <property type="match status" value="1"/>
</dbReference>
<dbReference type="PRINTS" id="PR00906">
    <property type="entry name" value="SECA"/>
</dbReference>
<dbReference type="InterPro" id="IPR036670">
    <property type="entry name" value="SecA_X-link_sf"/>
</dbReference>
<dbReference type="InterPro" id="IPR036266">
    <property type="entry name" value="SecA_Wing/Scaffold_sf"/>
</dbReference>
<dbReference type="PANTHER" id="PTHR30612">
    <property type="entry name" value="SECA INNER MEMBRANE COMPONENT OF SEC PROTEIN SECRETION SYSTEM"/>
    <property type="match status" value="1"/>
</dbReference>
<comment type="similarity">
    <text evidence="2 10 11">Belongs to the SecA family.</text>
</comment>
<feature type="domain" description="SecA family profile" evidence="14">
    <location>
        <begin position="1"/>
        <end position="664"/>
    </location>
</feature>
<reference evidence="15" key="1">
    <citation type="journal article" date="2014" name="Mol. Phylogenet. Evol.">
        <title>Massive difference in synonymous substitution rates among mitochondrial, plastid, and nuclear genes of Phaeocystis algae.</title>
        <authorList>
            <person name="Smith D.R."/>
            <person name="Arrigo K.R."/>
            <person name="Alderkamp A.C."/>
            <person name="Allen A.E."/>
        </authorList>
    </citation>
    <scope>NUCLEOTIDE SEQUENCE</scope>
    <source>
        <strain evidence="15">Pg-G</strain>
    </source>
</reference>
<keyword evidence="6 10" id="KW-0653">Protein transport</keyword>
<dbReference type="Gene3D" id="3.90.1440.10">
    <property type="entry name" value="SecA, preprotein cross-linking domain"/>
    <property type="match status" value="1"/>
</dbReference>
<evidence type="ECO:0000313" key="15">
    <source>
        <dbReference type="EMBL" id="AGO44881.1"/>
    </source>
</evidence>
<dbReference type="Gene3D" id="1.10.3060.10">
    <property type="entry name" value="Helical scaffold and wing domains of SecA"/>
    <property type="match status" value="1"/>
</dbReference>
<evidence type="ECO:0000256" key="2">
    <source>
        <dbReference type="ARBA" id="ARBA00007650"/>
    </source>
</evidence>
<keyword evidence="10" id="KW-0793">Thylakoid</keyword>
<dbReference type="SMART" id="SM00958">
    <property type="entry name" value="SecA_PP_bind"/>
    <property type="match status" value="1"/>
</dbReference>
<dbReference type="Pfam" id="PF07516">
    <property type="entry name" value="SecA_SW"/>
    <property type="match status" value="1"/>
</dbReference>
<keyword evidence="15" id="KW-0934">Plastid</keyword>
<dbReference type="InterPro" id="IPR014001">
    <property type="entry name" value="Helicase_ATP-bd"/>
</dbReference>
<name>R9ZRY2_9EUKA</name>
<dbReference type="InterPro" id="IPR000185">
    <property type="entry name" value="SecA"/>
</dbReference>
<feature type="binding site" evidence="10">
    <location>
        <begin position="102"/>
        <end position="106"/>
    </location>
    <ligand>
        <name>ATP</name>
        <dbReference type="ChEBI" id="CHEBI:30616"/>
    </ligand>
</feature>
<feature type="binding site" evidence="10">
    <location>
        <position position="493"/>
    </location>
    <ligand>
        <name>ATP</name>
        <dbReference type="ChEBI" id="CHEBI:30616"/>
    </ligand>
</feature>
<dbReference type="Pfam" id="PF07517">
    <property type="entry name" value="SecA_DEAD"/>
    <property type="match status" value="1"/>
</dbReference>
<evidence type="ECO:0000259" key="14">
    <source>
        <dbReference type="PROSITE" id="PS51196"/>
    </source>
</evidence>
<geneLocation type="chloroplast" evidence="15"/>
<evidence type="ECO:0000256" key="10">
    <source>
        <dbReference type="HAMAP-Rule" id="MF_01382"/>
    </source>
</evidence>
<keyword evidence="4 10" id="KW-0547">Nucleotide-binding</keyword>
<dbReference type="PROSITE" id="PS51196">
    <property type="entry name" value="SECA_MOTOR_DEAD"/>
    <property type="match status" value="1"/>
</dbReference>
<dbReference type="GO" id="GO:0005524">
    <property type="term" value="F:ATP binding"/>
    <property type="evidence" value="ECO:0007669"/>
    <property type="project" value="UniProtKB-UniRule"/>
</dbReference>
<keyword evidence="8 10" id="KW-0811">Translocation</keyword>
<dbReference type="PROSITE" id="PS01312">
    <property type="entry name" value="SECA"/>
    <property type="match status" value="1"/>
</dbReference>
<evidence type="ECO:0000256" key="4">
    <source>
        <dbReference type="ARBA" id="ARBA00022741"/>
    </source>
</evidence>